<dbReference type="GeneID" id="20677874"/>
<sequence length="2149" mass="246437">MQSRIKDKAFLKGLDVFNPSLLHNDDYAIRTALEALQWTIDIETVSTIVEHAMLSPIVLKFILSAVQQKTFCFLRDWICDQFPTTLEDYEPNLLVMRLLARLHAALFSTSYPDEHEPGNLDLCMRAVELAPPVLATLPTIANYYDSMIQEASDKKQNPPRGRKMSKAMARSTMTFDEKPFRDMDVRVPVSSLAAKELASQILRDQKGILEYFFDIIRRPQLLDTFKQAYLSQAASPDETSSLHPVTVQNPTSSVAREEEALDITIVTQGLKASLYFESAEGFGEWRIFLSGRAEDDLRKRRRGDARTFEIVWNKLRELSNGRFSGATQKQITVSQAPISIYEVRLPGDLRIVYQVDVIQEFNSDGDHQVLTIYGLFNHSEISRVFWDNLAQVKARQFGKTYCDRCSVRDHPRGTGEDVYFPLTFPATTEEEASGSSYDIPEIGPQDLEELHSLLALEKYIAASQSVLNNLLTDEAVAHIFRISPQEQKVVEHTHSCYVLGRSGTGKTTTMLFKMFGIERAWVQSGCPSPRPRQVFVTQSRILAEKVEEYFIKFLRSIAGETNTPQHIGDLLERWRAHSDRGLVDIEEDVNWRDELPKRFSELSDKHFPLFITVDMLAKLINADSQPEAGLLEANAQRRIQGQNPLFTIKREDLVSYETFKNRYWPRFPRSLKKGFVPWMVFGEFVGKFLRDLMTKRTADQVWTGVIKGSQETLKHQMRRLDRTAYENISTRKYPAFVSARDTVYTLFEHYLKIKRERGDWDAADRTHKVLKGIQENGFPGKKVDFLYVDEVQDILLIDALLLRCVCKNPNGLFWAGDTAQTISFGSAFRFNDLTSFLYEMEKKSARSVSLKKPVFFKLLTNYRSHAGIVNCAHSIIELIKNFWSDSIDILDKEKGLVDGIKPVFFDGWDGFEFSKFFSSSENEMIELGHNQCILVRDATAREELEKRIGNIGMVLHVLPALFSVLIYNFFVDSQVDRNQWRRVIQAASNGSGSTQTGVDNLGVGNELKFLYVAVTRARKNLWFLDQSDACAPMRTYWANNNLVEVRIPGTDDMSRFAVRSKPEEWTARAKGLFDRHQYQQAIHAYKRAHMEREVSVASAYQLRVQAQQATKNPTKAFLEAARAFFACGTITSKQSEIQEFFRISGECYVEGKKYDQAAKAYEKASLYNEAAHFYLSAHMLDHAVSILKKHKGELNLELADRIKMTARCAYLNEEKFEEAAELFDDAEEQEEFMQDLDFGITTAHFLEKSGNVMKAARSYADEGQVLYAIELLLQDHANQEASQEAMRHILSRLWMHLSFGVQPNDLSIAVDVEVQNLLGYLTHLDPTHLQDSDVREAGVFRAIYASDMTLLKHLAIWYCDRPSLENAPAALLCLDHLFEDLGQLDVSTELRAVSSLRLFYVYADLMYQIIIDKRPSTLDTIQRLFCCQSTSDQVFLRPQTYFGDLFLRIHPETLNREQETIPVSTWQFTQLFQRHLTARLQDRILDEIAKGSYVETFNPCTAASFGSCLGHDCRLAHSMDAEWFNRRIRFTFQQILIVNIFQNLTIGDFPTRMKQRRFWLSRLDDALNPLCSGHGSASIVRIDHIAESEIALQTVKLWIPDVLYNLNPSRLELQATFLTNFMKATTIGYFVDKRIMDETLNKIPCVHSWIQRHPRLRIGQDRSGYALHSFVGFSKSLTSLDLTRGASFFAFVVDNRVNIHIGAMCHLLDRICGLFALAGNIQERALHGVTLPRAWVLELWKDFRNQQHRSYMIVVNSIPSLLEWFYSWQLREDSHFKPHNLDTQTAIALSIARICRAICLLGYNIEDGGHLQESILKGITSLRTPDRKRLFSPIYEPFVRAQTWDDLKEAVWASTGHSALDEIVELYSDKDFEDWYTPSGVRRVVFHNIEDIPSLLDPEAHTSLPTMAKANSQLLRLGAHANGSSEIEHSQNDVGGPSSAENDQEGEDTRALDDDESSPVAMQRRSAAVKIQRAYRRVIKRRRYYQEQAARRKHSMAASRARLFADCLKESRGIDWTKRSYRLLFLGILPHLLICLEWTLETARVNKADATRSRKKGASYDKLYELILCQKDMNRISNDAKKLLKLLEPKSPFHRLFDEKELQECAEKAKKLIDELPQRIQVEEDINLVIKGTSLRKAKRRPLLNLEDL</sequence>
<dbReference type="EMBL" id="KI925462">
    <property type="protein sequence ID" value="ETW78362.1"/>
    <property type="molecule type" value="Genomic_DNA"/>
</dbReference>
<evidence type="ECO:0000259" key="7">
    <source>
        <dbReference type="PROSITE" id="PS51198"/>
    </source>
</evidence>
<name>W4JXR7_HETIT</name>
<feature type="region of interest" description="Disordered" evidence="6">
    <location>
        <begin position="1923"/>
        <end position="1963"/>
    </location>
</feature>
<dbReference type="GO" id="GO:0004386">
    <property type="term" value="F:helicase activity"/>
    <property type="evidence" value="ECO:0007669"/>
    <property type="project" value="UniProtKB-UniRule"/>
</dbReference>
<protein>
    <recommendedName>
        <fullName evidence="7">UvrD-like helicase ATP-binding domain-containing protein</fullName>
    </recommendedName>
</protein>
<dbReference type="InterPro" id="IPR014016">
    <property type="entry name" value="UvrD-like_ATP-bd"/>
</dbReference>
<proteinExistence type="predicted"/>
<dbReference type="PANTHER" id="PTHR21529">
    <property type="entry name" value="MAMMARY TURMOR VIRUS RECEPTOR HOMOLOG 1, 2 MTVR1, 2"/>
    <property type="match status" value="1"/>
</dbReference>
<dbReference type="OrthoDB" id="3156807at2759"/>
<dbReference type="InParanoid" id="W4JXR7"/>
<dbReference type="Gene3D" id="3.40.50.300">
    <property type="entry name" value="P-loop containing nucleotide triphosphate hydrolases"/>
    <property type="match status" value="1"/>
</dbReference>
<keyword evidence="3 5" id="KW-0347">Helicase</keyword>
<keyword evidence="9" id="KW-1185">Reference proteome</keyword>
<dbReference type="STRING" id="747525.W4JXR7"/>
<organism evidence="8 9">
    <name type="scientific">Heterobasidion irregulare (strain TC 32-1)</name>
    <dbReference type="NCBI Taxonomy" id="747525"/>
    <lineage>
        <taxon>Eukaryota</taxon>
        <taxon>Fungi</taxon>
        <taxon>Dikarya</taxon>
        <taxon>Basidiomycota</taxon>
        <taxon>Agaricomycotina</taxon>
        <taxon>Agaricomycetes</taxon>
        <taxon>Russulales</taxon>
        <taxon>Bondarzewiaceae</taxon>
        <taxon>Heterobasidion</taxon>
        <taxon>Heterobasidion annosum species complex</taxon>
    </lineage>
</organism>
<reference evidence="8 9" key="1">
    <citation type="journal article" date="2012" name="New Phytol.">
        <title>Insight into trade-off between wood decay and parasitism from the genome of a fungal forest pathogen.</title>
        <authorList>
            <person name="Olson A."/>
            <person name="Aerts A."/>
            <person name="Asiegbu F."/>
            <person name="Belbahri L."/>
            <person name="Bouzid O."/>
            <person name="Broberg A."/>
            <person name="Canback B."/>
            <person name="Coutinho P.M."/>
            <person name="Cullen D."/>
            <person name="Dalman K."/>
            <person name="Deflorio G."/>
            <person name="van Diepen L.T."/>
            <person name="Dunand C."/>
            <person name="Duplessis S."/>
            <person name="Durling M."/>
            <person name="Gonthier P."/>
            <person name="Grimwood J."/>
            <person name="Fossdal C.G."/>
            <person name="Hansson D."/>
            <person name="Henrissat B."/>
            <person name="Hietala A."/>
            <person name="Himmelstrand K."/>
            <person name="Hoffmeister D."/>
            <person name="Hogberg N."/>
            <person name="James T.Y."/>
            <person name="Karlsson M."/>
            <person name="Kohler A."/>
            <person name="Kues U."/>
            <person name="Lee Y.H."/>
            <person name="Lin Y.C."/>
            <person name="Lind M."/>
            <person name="Lindquist E."/>
            <person name="Lombard V."/>
            <person name="Lucas S."/>
            <person name="Lunden K."/>
            <person name="Morin E."/>
            <person name="Murat C."/>
            <person name="Park J."/>
            <person name="Raffaello T."/>
            <person name="Rouze P."/>
            <person name="Salamov A."/>
            <person name="Schmutz J."/>
            <person name="Solheim H."/>
            <person name="Stahlberg J."/>
            <person name="Velez H."/>
            <person name="de Vries R.P."/>
            <person name="Wiebenga A."/>
            <person name="Woodward S."/>
            <person name="Yakovlev I."/>
            <person name="Garbelotto M."/>
            <person name="Martin F."/>
            <person name="Grigoriev I.V."/>
            <person name="Stenlid J."/>
        </authorList>
    </citation>
    <scope>NUCLEOTIDE SEQUENCE [LARGE SCALE GENOMIC DNA]</scope>
    <source>
        <strain evidence="8 9">TC 32-1</strain>
    </source>
</reference>
<dbReference type="Proteomes" id="UP000030671">
    <property type="component" value="Unassembled WGS sequence"/>
</dbReference>
<keyword evidence="2 5" id="KW-0378">Hydrolase</keyword>
<evidence type="ECO:0000256" key="3">
    <source>
        <dbReference type="ARBA" id="ARBA00022806"/>
    </source>
</evidence>
<dbReference type="eggNOG" id="ENOG502QQZC">
    <property type="taxonomic scope" value="Eukaryota"/>
</dbReference>
<evidence type="ECO:0000313" key="8">
    <source>
        <dbReference type="EMBL" id="ETW78362.1"/>
    </source>
</evidence>
<dbReference type="PROSITE" id="PS51198">
    <property type="entry name" value="UVRD_HELICASE_ATP_BIND"/>
    <property type="match status" value="1"/>
</dbReference>
<gene>
    <name evidence="8" type="ORF">HETIRDRAFT_479514</name>
</gene>
<evidence type="ECO:0000256" key="4">
    <source>
        <dbReference type="ARBA" id="ARBA00022840"/>
    </source>
</evidence>
<dbReference type="SUPFAM" id="SSF48452">
    <property type="entry name" value="TPR-like"/>
    <property type="match status" value="1"/>
</dbReference>
<dbReference type="GO" id="GO:0016787">
    <property type="term" value="F:hydrolase activity"/>
    <property type="evidence" value="ECO:0007669"/>
    <property type="project" value="UniProtKB-UniRule"/>
</dbReference>
<dbReference type="PANTHER" id="PTHR21529:SF4">
    <property type="entry name" value="TPR AND ANKYRIN REPEAT-CONTAINING PROTEIN 1"/>
    <property type="match status" value="1"/>
</dbReference>
<dbReference type="KEGG" id="hir:HETIRDRAFT_479514"/>
<dbReference type="RefSeq" id="XP_009550339.1">
    <property type="nucleotide sequence ID" value="XM_009552044.1"/>
</dbReference>
<dbReference type="InterPro" id="IPR027417">
    <property type="entry name" value="P-loop_NTPase"/>
</dbReference>
<feature type="binding site" evidence="5">
    <location>
        <begin position="500"/>
        <end position="507"/>
    </location>
    <ligand>
        <name>ATP</name>
        <dbReference type="ChEBI" id="CHEBI:30616"/>
    </ligand>
</feature>
<feature type="domain" description="UvrD-like helicase ATP-binding" evidence="7">
    <location>
        <begin position="479"/>
        <end position="865"/>
    </location>
</feature>
<evidence type="ECO:0000256" key="5">
    <source>
        <dbReference type="PROSITE-ProRule" id="PRU00560"/>
    </source>
</evidence>
<dbReference type="GO" id="GO:0005524">
    <property type="term" value="F:ATP binding"/>
    <property type="evidence" value="ECO:0007669"/>
    <property type="project" value="UniProtKB-UniRule"/>
</dbReference>
<keyword evidence="1 5" id="KW-0547">Nucleotide-binding</keyword>
<evidence type="ECO:0000256" key="6">
    <source>
        <dbReference type="SAM" id="MobiDB-lite"/>
    </source>
</evidence>
<evidence type="ECO:0000313" key="9">
    <source>
        <dbReference type="Proteomes" id="UP000030671"/>
    </source>
</evidence>
<dbReference type="PROSITE" id="PS50096">
    <property type="entry name" value="IQ"/>
    <property type="match status" value="1"/>
</dbReference>
<dbReference type="Gene3D" id="1.25.40.10">
    <property type="entry name" value="Tetratricopeptide repeat domain"/>
    <property type="match status" value="1"/>
</dbReference>
<evidence type="ECO:0000256" key="1">
    <source>
        <dbReference type="ARBA" id="ARBA00022741"/>
    </source>
</evidence>
<dbReference type="SUPFAM" id="SSF52540">
    <property type="entry name" value="P-loop containing nucleoside triphosphate hydrolases"/>
    <property type="match status" value="1"/>
</dbReference>
<accession>W4JXR7</accession>
<dbReference type="HOGENOM" id="CLU_001378_0_0_1"/>
<keyword evidence="4 5" id="KW-0067">ATP-binding</keyword>
<evidence type="ECO:0000256" key="2">
    <source>
        <dbReference type="ARBA" id="ARBA00022801"/>
    </source>
</evidence>
<dbReference type="InterPro" id="IPR011990">
    <property type="entry name" value="TPR-like_helical_dom_sf"/>
</dbReference>
<dbReference type="InterPro" id="IPR039904">
    <property type="entry name" value="TRANK1"/>
</dbReference>